<comment type="subcellular location">
    <subcellularLocation>
        <location evidence="1">Membrane</location>
        <topology evidence="1">Multi-pass membrane protein</topology>
    </subcellularLocation>
</comment>
<dbReference type="GO" id="GO:0001508">
    <property type="term" value="P:action potential"/>
    <property type="evidence" value="ECO:0007669"/>
    <property type="project" value="TreeGrafter"/>
</dbReference>
<dbReference type="Pfam" id="PF07885">
    <property type="entry name" value="Ion_trans_2"/>
    <property type="match status" value="1"/>
</dbReference>
<evidence type="ECO:0000256" key="5">
    <source>
        <dbReference type="ARBA" id="ARBA00023065"/>
    </source>
</evidence>
<dbReference type="PANTHER" id="PTHR11537:SF254">
    <property type="entry name" value="POTASSIUM VOLTAGE-GATED CHANNEL PROTEIN SHAB"/>
    <property type="match status" value="1"/>
</dbReference>
<dbReference type="InterPro" id="IPR013099">
    <property type="entry name" value="K_chnl_dom"/>
</dbReference>
<dbReference type="SUPFAM" id="SSF81324">
    <property type="entry name" value="Voltage-gated potassium channels"/>
    <property type="match status" value="1"/>
</dbReference>
<evidence type="ECO:0000313" key="11">
    <source>
        <dbReference type="Proteomes" id="UP000199347"/>
    </source>
</evidence>
<evidence type="ECO:0000256" key="4">
    <source>
        <dbReference type="ARBA" id="ARBA00022989"/>
    </source>
</evidence>
<name>A0A1G5PB24_AFIMA</name>
<evidence type="ECO:0000256" key="1">
    <source>
        <dbReference type="ARBA" id="ARBA00004141"/>
    </source>
</evidence>
<keyword evidence="5" id="KW-0406">Ion transport</keyword>
<dbReference type="EMBL" id="FMVW01000018">
    <property type="protein sequence ID" value="SCZ46704.1"/>
    <property type="molecule type" value="Genomic_DNA"/>
</dbReference>
<keyword evidence="4 8" id="KW-1133">Transmembrane helix</keyword>
<feature type="domain" description="Potassium channel" evidence="9">
    <location>
        <begin position="158"/>
        <end position="230"/>
    </location>
</feature>
<evidence type="ECO:0000313" key="10">
    <source>
        <dbReference type="EMBL" id="SCZ46704.1"/>
    </source>
</evidence>
<evidence type="ECO:0000256" key="8">
    <source>
        <dbReference type="SAM" id="Phobius"/>
    </source>
</evidence>
<keyword evidence="11" id="KW-1185">Reference proteome</keyword>
<feature type="transmembrane region" description="Helical" evidence="8">
    <location>
        <begin position="63"/>
        <end position="84"/>
    </location>
</feature>
<dbReference type="InterPro" id="IPR028325">
    <property type="entry name" value="VG_K_chnl"/>
</dbReference>
<proteinExistence type="predicted"/>
<dbReference type="Gene3D" id="1.10.287.70">
    <property type="match status" value="1"/>
</dbReference>
<protein>
    <submittedName>
        <fullName evidence="10">Voltage-gated potassium channel</fullName>
    </submittedName>
</protein>
<gene>
    <name evidence="10" type="ORF">SAMN03080610_03715</name>
</gene>
<evidence type="ECO:0000256" key="2">
    <source>
        <dbReference type="ARBA" id="ARBA00022448"/>
    </source>
</evidence>
<dbReference type="Gene3D" id="1.20.120.350">
    <property type="entry name" value="Voltage-gated potassium channels. Chain C"/>
    <property type="match status" value="1"/>
</dbReference>
<reference evidence="10 11" key="1">
    <citation type="submission" date="2016-10" db="EMBL/GenBank/DDBJ databases">
        <authorList>
            <person name="de Groot N.N."/>
        </authorList>
    </citation>
    <scope>NUCLEOTIDE SEQUENCE [LARGE SCALE GENOMIC DNA]</scope>
    <source>
        <strain evidence="10 11">DSM 2698</strain>
    </source>
</reference>
<evidence type="ECO:0000256" key="3">
    <source>
        <dbReference type="ARBA" id="ARBA00022692"/>
    </source>
</evidence>
<evidence type="ECO:0000256" key="6">
    <source>
        <dbReference type="ARBA" id="ARBA00023136"/>
    </source>
</evidence>
<feature type="transmembrane region" description="Helical" evidence="8">
    <location>
        <begin position="150"/>
        <end position="169"/>
    </location>
</feature>
<evidence type="ECO:0000259" key="9">
    <source>
        <dbReference type="Pfam" id="PF07885"/>
    </source>
</evidence>
<feature type="transmembrane region" description="Helical" evidence="8">
    <location>
        <begin position="210"/>
        <end position="227"/>
    </location>
</feature>
<keyword evidence="3 8" id="KW-0812">Transmembrane</keyword>
<dbReference type="InterPro" id="IPR027359">
    <property type="entry name" value="Volt_channel_dom_sf"/>
</dbReference>
<dbReference type="AlphaFoldDB" id="A0A1G5PB24"/>
<dbReference type="GO" id="GO:0008076">
    <property type="term" value="C:voltage-gated potassium channel complex"/>
    <property type="evidence" value="ECO:0007669"/>
    <property type="project" value="InterPro"/>
</dbReference>
<organism evidence="10 11">
    <name type="scientific">Afifella marina DSM 2698</name>
    <dbReference type="NCBI Taxonomy" id="1120955"/>
    <lineage>
        <taxon>Bacteria</taxon>
        <taxon>Pseudomonadati</taxon>
        <taxon>Pseudomonadota</taxon>
        <taxon>Alphaproteobacteria</taxon>
        <taxon>Hyphomicrobiales</taxon>
        <taxon>Afifellaceae</taxon>
        <taxon>Afifella</taxon>
    </lineage>
</organism>
<dbReference type="GO" id="GO:0005249">
    <property type="term" value="F:voltage-gated potassium channel activity"/>
    <property type="evidence" value="ECO:0007669"/>
    <property type="project" value="InterPro"/>
</dbReference>
<feature type="transmembrane region" description="Helical" evidence="8">
    <location>
        <begin position="38"/>
        <end position="57"/>
    </location>
</feature>
<sequence length="270" mass="30438">MPGKPRRGSSSGHSPQGLRVFLTQLYEGDSRRAHRFRLGLLIFDCATLLFVVVTSFVPYSRALIWFDFGLGLVILADFLARLFISRHRLSHLARPTTWADIAAIVSFLLPLADEGAGFLRVLRTLRLLRTYHVLVRFRKRSPFFRRNEEAIIALANLAVFLFIMTGIVYETQHRQNPEIGNYVDALYFTVTALTTTGFGDITLGGTSGRLVAVVIMIFGVTLFLRLVQVLLRPRKIRFTCPSCGLQRHEADAVHCKACGELLNIPDEGRF</sequence>
<dbReference type="PANTHER" id="PTHR11537">
    <property type="entry name" value="VOLTAGE-GATED POTASSIUM CHANNEL"/>
    <property type="match status" value="1"/>
</dbReference>
<keyword evidence="6 8" id="KW-0472">Membrane</keyword>
<evidence type="ECO:0000256" key="7">
    <source>
        <dbReference type="ARBA" id="ARBA00023303"/>
    </source>
</evidence>
<accession>A0A1G5PB24</accession>
<dbReference type="Proteomes" id="UP000199347">
    <property type="component" value="Unassembled WGS sequence"/>
</dbReference>
<dbReference type="STRING" id="1120955.SAMN03080610_03715"/>
<keyword evidence="2" id="KW-0813">Transport</keyword>
<keyword evidence="7 10" id="KW-0407">Ion channel</keyword>